<evidence type="ECO:0000313" key="3">
    <source>
        <dbReference type="Proteomes" id="UP000267469"/>
    </source>
</evidence>
<reference evidence="2 3" key="1">
    <citation type="submission" date="2018-10" db="EMBL/GenBank/DDBJ databases">
        <title>Sinomicrobium pectinilyticum sp. nov., a pectinase-producing bacterium isolated from alkaline and saline soil, and emended description of the genus Sinomicrobium.</title>
        <authorList>
            <person name="Cheng B."/>
            <person name="Li C."/>
            <person name="Lai Q."/>
            <person name="Du M."/>
            <person name="Shao Z."/>
            <person name="Xu P."/>
            <person name="Yang C."/>
        </authorList>
    </citation>
    <scope>NUCLEOTIDE SEQUENCE [LARGE SCALE GENOMIC DNA]</scope>
    <source>
        <strain evidence="2 3">5DNS001</strain>
    </source>
</reference>
<evidence type="ECO:0000256" key="1">
    <source>
        <dbReference type="SAM" id="Coils"/>
    </source>
</evidence>
<accession>A0A3N0DQQ9</accession>
<dbReference type="EMBL" id="RJTM01000144">
    <property type="protein sequence ID" value="RNL77974.1"/>
    <property type="molecule type" value="Genomic_DNA"/>
</dbReference>
<keyword evidence="1" id="KW-0175">Coiled coil</keyword>
<protein>
    <recommendedName>
        <fullName evidence="4">Peptidase S74 domain-containing protein</fullName>
    </recommendedName>
</protein>
<sequence>ITYTDEDGIATTIDINSIVDDETVTNLVDNGDGTITYTNEEGIAQTVDMASIIAANETNTILALTDGELIYTNEGNDNPNIPLISTDADNAITVGTDGSLFTDTSALTVEPWLVQGTTDKATENDQDIYQMGKVGIGTDDMLGTENPDVALAVNGAILTTSAIYADYVFEDYFEGFSELNKDYTFKSLKEVEDFINRNRHLPGITKIDALCKNQKGEYVINPSELSVQLLEKVEELYLHTIEQQKALEGKDREIKRLRQRQEDKDHEIERLQQQQEAMEERLSRLEKLFKE</sequence>
<feature type="non-terminal residue" evidence="2">
    <location>
        <position position="1"/>
    </location>
</feature>
<proteinExistence type="predicted"/>
<comment type="caution">
    <text evidence="2">The sequence shown here is derived from an EMBL/GenBank/DDBJ whole genome shotgun (WGS) entry which is preliminary data.</text>
</comment>
<evidence type="ECO:0000313" key="2">
    <source>
        <dbReference type="EMBL" id="RNL77974.1"/>
    </source>
</evidence>
<dbReference type="AlphaFoldDB" id="A0A3N0DQQ9"/>
<keyword evidence="3" id="KW-1185">Reference proteome</keyword>
<evidence type="ECO:0008006" key="4">
    <source>
        <dbReference type="Google" id="ProtNLM"/>
    </source>
</evidence>
<organism evidence="2 3">
    <name type="scientific">Sinomicrobium pectinilyticum</name>
    <dbReference type="NCBI Taxonomy" id="1084421"/>
    <lineage>
        <taxon>Bacteria</taxon>
        <taxon>Pseudomonadati</taxon>
        <taxon>Bacteroidota</taxon>
        <taxon>Flavobacteriia</taxon>
        <taxon>Flavobacteriales</taxon>
        <taxon>Flavobacteriaceae</taxon>
        <taxon>Sinomicrobium</taxon>
    </lineage>
</organism>
<gene>
    <name evidence="2" type="ORF">ED312_20130</name>
</gene>
<name>A0A3N0DQQ9_SINP1</name>
<dbReference type="Proteomes" id="UP000267469">
    <property type="component" value="Unassembled WGS sequence"/>
</dbReference>
<feature type="coiled-coil region" evidence="1">
    <location>
        <begin position="247"/>
        <end position="291"/>
    </location>
</feature>